<geneLocation type="plasmid" evidence="2 3">
    <name>unnamed1</name>
</geneLocation>
<keyword evidence="1" id="KW-0472">Membrane</keyword>
<reference evidence="2 3" key="1">
    <citation type="journal article" date="2016" name="ISME J.">
        <title>Global occurrence and heterogeneity of the Roseobacter-clade species Ruegeria mobilis.</title>
        <authorList>
            <person name="Sonnenschein E."/>
            <person name="Gram L."/>
        </authorList>
    </citation>
    <scope>NUCLEOTIDE SEQUENCE [LARGE SCALE GENOMIC DNA]</scope>
    <source>
        <strain evidence="2 3">F1926</strain>
        <plasmid evidence="2 3">unnamed1</plasmid>
    </source>
</reference>
<name>A0A1B1A7K1_9RHOB</name>
<sequence>MTHRVSCKLVAGLYPFATGAAAINVFFASLIGSWLGWDVLTPQMSVVIGGVLGLPAAWIFARHIRRLIIQAENT</sequence>
<proteinExistence type="predicted"/>
<dbReference type="OrthoDB" id="7667013at2"/>
<keyword evidence="1" id="KW-0812">Transmembrane</keyword>
<keyword evidence="1" id="KW-1133">Transmembrane helix</keyword>
<dbReference type="RefSeq" id="WP_046002791.1">
    <property type="nucleotide sequence ID" value="NZ_CP015231.1"/>
</dbReference>
<accession>A0A1B1A7K1</accession>
<feature type="transmembrane region" description="Helical" evidence="1">
    <location>
        <begin position="43"/>
        <end position="61"/>
    </location>
</feature>
<organism evidence="2 3">
    <name type="scientific">Tritonibacter mobilis F1926</name>
    <dbReference type="NCBI Taxonomy" id="1265309"/>
    <lineage>
        <taxon>Bacteria</taxon>
        <taxon>Pseudomonadati</taxon>
        <taxon>Pseudomonadota</taxon>
        <taxon>Alphaproteobacteria</taxon>
        <taxon>Rhodobacterales</taxon>
        <taxon>Paracoccaceae</taxon>
        <taxon>Tritonibacter</taxon>
    </lineage>
</organism>
<evidence type="ECO:0000313" key="3">
    <source>
        <dbReference type="Proteomes" id="UP000013243"/>
    </source>
</evidence>
<gene>
    <name evidence="2" type="ORF">K529_017425</name>
</gene>
<evidence type="ECO:0000313" key="2">
    <source>
        <dbReference type="EMBL" id="ANP42552.1"/>
    </source>
</evidence>
<dbReference type="EMBL" id="CP015231">
    <property type="protein sequence ID" value="ANP42552.1"/>
    <property type="molecule type" value="Genomic_DNA"/>
</dbReference>
<keyword evidence="2" id="KW-0614">Plasmid</keyword>
<protein>
    <submittedName>
        <fullName evidence="2">NnrT protein</fullName>
    </submittedName>
</protein>
<dbReference type="AlphaFoldDB" id="A0A1B1A7K1"/>
<dbReference type="KEGG" id="rmb:K529_017425"/>
<dbReference type="GeneID" id="28251653"/>
<dbReference type="Proteomes" id="UP000013243">
    <property type="component" value="Plasmid unnamed1"/>
</dbReference>
<feature type="transmembrane region" description="Helical" evidence="1">
    <location>
        <begin position="12"/>
        <end position="37"/>
    </location>
</feature>
<evidence type="ECO:0000256" key="1">
    <source>
        <dbReference type="SAM" id="Phobius"/>
    </source>
</evidence>